<comment type="similarity">
    <text evidence="6">Belongs to the NFYA/HAP2 subunit family.</text>
</comment>
<dbReference type="Proteomes" id="UP000076738">
    <property type="component" value="Unassembled WGS sequence"/>
</dbReference>
<comment type="function">
    <text evidence="6">Component of the sequence-specific heterotrimeric transcription factor (NF-Y) which specifically recognizes a 5'-CCAAT-3' box motif found in the promoters of its target genes.</text>
</comment>
<dbReference type="InterPro" id="IPR001289">
    <property type="entry name" value="NFYA"/>
</dbReference>
<evidence type="ECO:0000256" key="4">
    <source>
        <dbReference type="ARBA" id="ARBA00023163"/>
    </source>
</evidence>
<evidence type="ECO:0000256" key="3">
    <source>
        <dbReference type="ARBA" id="ARBA00023125"/>
    </source>
</evidence>
<accession>A0A167LFS4</accession>
<dbReference type="PANTHER" id="PTHR12632">
    <property type="entry name" value="TRANSCRIPTION FACTOR NF-Y ALPHA-RELATED"/>
    <property type="match status" value="1"/>
</dbReference>
<dbReference type="Pfam" id="PF02045">
    <property type="entry name" value="CBFB_NFYA"/>
    <property type="match status" value="1"/>
</dbReference>
<evidence type="ECO:0000256" key="7">
    <source>
        <dbReference type="SAM" id="MobiDB-lite"/>
    </source>
</evidence>
<comment type="subcellular location">
    <subcellularLocation>
        <location evidence="1 6">Nucleus</location>
    </subcellularLocation>
</comment>
<feature type="region of interest" description="Disordered" evidence="7">
    <location>
        <begin position="37"/>
        <end position="61"/>
    </location>
</feature>
<keyword evidence="3 6" id="KW-0238">DNA-binding</keyword>
<dbReference type="AlphaFoldDB" id="A0A167LFS4"/>
<evidence type="ECO:0000256" key="5">
    <source>
        <dbReference type="ARBA" id="ARBA00023242"/>
    </source>
</evidence>
<comment type="subunit">
    <text evidence="6">Heterotrimer.</text>
</comment>
<proteinExistence type="inferred from homology"/>
<evidence type="ECO:0000256" key="6">
    <source>
        <dbReference type="RuleBase" id="RU367155"/>
    </source>
</evidence>
<evidence type="ECO:0000313" key="9">
    <source>
        <dbReference type="Proteomes" id="UP000076738"/>
    </source>
</evidence>
<feature type="compositionally biased region" description="Polar residues" evidence="7">
    <location>
        <begin position="37"/>
        <end position="54"/>
    </location>
</feature>
<evidence type="ECO:0000313" key="8">
    <source>
        <dbReference type="EMBL" id="KZO95646.1"/>
    </source>
</evidence>
<feature type="compositionally biased region" description="Low complexity" evidence="7">
    <location>
        <begin position="217"/>
        <end position="230"/>
    </location>
</feature>
<feature type="compositionally biased region" description="Acidic residues" evidence="7">
    <location>
        <begin position="308"/>
        <end position="317"/>
    </location>
</feature>
<name>A0A167LFS4_CALVF</name>
<keyword evidence="5 6" id="KW-0539">Nucleus</keyword>
<dbReference type="Gene3D" id="6.10.250.2430">
    <property type="match status" value="1"/>
</dbReference>
<reference evidence="8 9" key="1">
    <citation type="journal article" date="2016" name="Mol. Biol. Evol.">
        <title>Comparative Genomics of Early-Diverging Mushroom-Forming Fungi Provides Insights into the Origins of Lignocellulose Decay Capabilities.</title>
        <authorList>
            <person name="Nagy L.G."/>
            <person name="Riley R."/>
            <person name="Tritt A."/>
            <person name="Adam C."/>
            <person name="Daum C."/>
            <person name="Floudas D."/>
            <person name="Sun H."/>
            <person name="Yadav J.S."/>
            <person name="Pangilinan J."/>
            <person name="Larsson K.H."/>
            <person name="Matsuura K."/>
            <person name="Barry K."/>
            <person name="Labutti K."/>
            <person name="Kuo R."/>
            <person name="Ohm R.A."/>
            <person name="Bhattacharya S.S."/>
            <person name="Shirouzu T."/>
            <person name="Yoshinaga Y."/>
            <person name="Martin F.M."/>
            <person name="Grigoriev I.V."/>
            <person name="Hibbett D.S."/>
        </authorList>
    </citation>
    <scope>NUCLEOTIDE SEQUENCE [LARGE SCALE GENOMIC DNA]</scope>
    <source>
        <strain evidence="8 9">TUFC12733</strain>
    </source>
</reference>
<dbReference type="OrthoDB" id="1097733at2759"/>
<dbReference type="PROSITE" id="PS51152">
    <property type="entry name" value="NFYA_HAP2_2"/>
    <property type="match status" value="1"/>
</dbReference>
<gene>
    <name evidence="8" type="ORF">CALVIDRAFT_538044</name>
</gene>
<dbReference type="GO" id="GO:0005634">
    <property type="term" value="C:nucleus"/>
    <property type="evidence" value="ECO:0007669"/>
    <property type="project" value="UniProtKB-SubCell"/>
</dbReference>
<dbReference type="EMBL" id="KV417288">
    <property type="protein sequence ID" value="KZO95646.1"/>
    <property type="molecule type" value="Genomic_DNA"/>
</dbReference>
<feature type="region of interest" description="Disordered" evidence="7">
    <location>
        <begin position="205"/>
        <end position="230"/>
    </location>
</feature>
<feature type="region of interest" description="Disordered" evidence="7">
    <location>
        <begin position="299"/>
        <end position="329"/>
    </location>
</feature>
<keyword evidence="2 6" id="KW-0805">Transcription regulation</keyword>
<dbReference type="GO" id="GO:0003677">
    <property type="term" value="F:DNA binding"/>
    <property type="evidence" value="ECO:0007669"/>
    <property type="project" value="UniProtKB-KW"/>
</dbReference>
<dbReference type="STRING" id="1330018.A0A167LFS4"/>
<keyword evidence="9" id="KW-1185">Reference proteome</keyword>
<dbReference type="PRINTS" id="PR00616">
    <property type="entry name" value="CCAATSUBUNTB"/>
</dbReference>
<keyword evidence="4 6" id="KW-0804">Transcription</keyword>
<evidence type="ECO:0000256" key="2">
    <source>
        <dbReference type="ARBA" id="ARBA00023015"/>
    </source>
</evidence>
<organism evidence="8 9">
    <name type="scientific">Calocera viscosa (strain TUFC12733)</name>
    <dbReference type="NCBI Taxonomy" id="1330018"/>
    <lineage>
        <taxon>Eukaryota</taxon>
        <taxon>Fungi</taxon>
        <taxon>Dikarya</taxon>
        <taxon>Basidiomycota</taxon>
        <taxon>Agaricomycotina</taxon>
        <taxon>Dacrymycetes</taxon>
        <taxon>Dacrymycetales</taxon>
        <taxon>Dacrymycetaceae</taxon>
        <taxon>Calocera</taxon>
    </lineage>
</organism>
<sequence length="329" mass="37188">MDKARPAHYQVPYYDHYNAHQVHRQQPQHELAHGFQTGSQPMRQQHQHQLSIGQSPHLPQLNPIVNPVDGQVNMTGAMTLPPLSQLPQLQMNYHPAMNNYYQGYNPYMTQSMASPVQQQAPMMHQPPSAMDVMQDRMYSPAKDEAHIEPPSKRRRMTVDTVAGRDHHVRTPSVYSPSVETMPRSAISYHSPSAPFSHSLEPAPAIRADTLPSPSPAPETAAEASASAENAAAVDEEPLYVNAKQYHRILKRRVARARLEELHRLSKERKPYLHESRHRHAMRRPRGPGGRFLTAEEVQAMERQKAEDGESGEMETLEGTENTEVHLAVE</sequence>
<dbReference type="SMART" id="SM00521">
    <property type="entry name" value="CBF"/>
    <property type="match status" value="1"/>
</dbReference>
<dbReference type="GO" id="GO:0003700">
    <property type="term" value="F:DNA-binding transcription factor activity"/>
    <property type="evidence" value="ECO:0007669"/>
    <property type="project" value="UniProtKB-UniRule"/>
</dbReference>
<evidence type="ECO:0000256" key="1">
    <source>
        <dbReference type="ARBA" id="ARBA00004123"/>
    </source>
</evidence>
<protein>
    <recommendedName>
        <fullName evidence="6">Transcriptional activator HAP2</fullName>
    </recommendedName>
</protein>